<dbReference type="GO" id="GO:0003677">
    <property type="term" value="F:DNA binding"/>
    <property type="evidence" value="ECO:0007669"/>
    <property type="project" value="UniProtKB-KW"/>
</dbReference>
<evidence type="ECO:0000313" key="4">
    <source>
        <dbReference type="Proteomes" id="UP000007966"/>
    </source>
</evidence>
<dbReference type="AlphaFoldDB" id="Q6D083"/>
<dbReference type="Pfam" id="PF00196">
    <property type="entry name" value="GerE"/>
    <property type="match status" value="1"/>
</dbReference>
<dbReference type="STRING" id="218491.ECA3917"/>
<dbReference type="SUPFAM" id="SSF46894">
    <property type="entry name" value="C-terminal effector domain of the bipartite response regulators"/>
    <property type="match status" value="1"/>
</dbReference>
<dbReference type="KEGG" id="eca:ECA3917"/>
<dbReference type="HOGENOM" id="CLU_1336447_0_0_6"/>
<accession>Q6D083</accession>
<keyword evidence="4" id="KW-1185">Reference proteome</keyword>
<dbReference type="eggNOG" id="COG2197">
    <property type="taxonomic scope" value="Bacteria"/>
</dbReference>
<dbReference type="SMART" id="SM00421">
    <property type="entry name" value="HTH_LUXR"/>
    <property type="match status" value="1"/>
</dbReference>
<name>Q6D083_PECAS</name>
<protein>
    <submittedName>
        <fullName evidence="3">LuxR-family transcriptional regulator</fullName>
    </submittedName>
</protein>
<dbReference type="GO" id="GO:0006355">
    <property type="term" value="P:regulation of DNA-templated transcription"/>
    <property type="evidence" value="ECO:0007669"/>
    <property type="project" value="InterPro"/>
</dbReference>
<dbReference type="InterPro" id="IPR016032">
    <property type="entry name" value="Sig_transdc_resp-reg_C-effctor"/>
</dbReference>
<proteinExistence type="predicted"/>
<dbReference type="Proteomes" id="UP000007966">
    <property type="component" value="Chromosome"/>
</dbReference>
<dbReference type="Gene3D" id="1.10.10.10">
    <property type="entry name" value="Winged helix-like DNA-binding domain superfamily/Winged helix DNA-binding domain"/>
    <property type="match status" value="1"/>
</dbReference>
<dbReference type="InterPro" id="IPR036388">
    <property type="entry name" value="WH-like_DNA-bd_sf"/>
</dbReference>
<evidence type="ECO:0000313" key="3">
    <source>
        <dbReference type="EMBL" id="CAG76814.1"/>
    </source>
</evidence>
<reference evidence="3" key="1">
    <citation type="submission" date="2004-02" db="EMBL/GenBank/DDBJ databases">
        <title>The genome sequence of the enterobacterial phytopathogen Erwinia carotovora subsp. atroseptica SCRI1043 and functional genomic identification of novel virulence factors.</title>
        <authorList>
            <person name="Bell K.S."/>
            <person name="Sebaihia M."/>
            <person name="Pritchard L."/>
            <person name="Holden M."/>
            <person name="Hyman L.J."/>
            <person name="Holeva M.C."/>
            <person name="Thomson N.R."/>
            <person name="Bentley S.D."/>
            <person name="Churcher C."/>
            <person name="Mungall K."/>
            <person name="Atkin R."/>
            <person name="Bason N."/>
            <person name="Brooks K."/>
            <person name="Chillingworth T."/>
            <person name="Clark K."/>
            <person name="Doggett J."/>
            <person name="Fraser A."/>
            <person name="Hance Z."/>
            <person name="Hauser H."/>
            <person name="Jagels K."/>
            <person name="Moule S."/>
            <person name="Norbertczak H."/>
            <person name="Ormond D."/>
            <person name="Price C."/>
            <person name="Quail M.A."/>
            <person name="Sanders M."/>
            <person name="Walker D."/>
            <person name="Whitehead S."/>
            <person name="Salmond G.P.C."/>
            <person name="Birch P.R.J."/>
            <person name="Barrell B.G."/>
            <person name="Parkhill J."/>
            <person name="Toth I.K."/>
        </authorList>
    </citation>
    <scope>NUCLEOTIDE SEQUENCE</scope>
    <source>
        <strain evidence="3">SCRI1043</strain>
    </source>
</reference>
<evidence type="ECO:0000259" key="2">
    <source>
        <dbReference type="PROSITE" id="PS00622"/>
    </source>
</evidence>
<evidence type="ECO:0000256" key="1">
    <source>
        <dbReference type="ARBA" id="ARBA00023125"/>
    </source>
</evidence>
<feature type="domain" description="HTH luxR-type" evidence="2">
    <location>
        <begin position="152"/>
        <end position="179"/>
    </location>
</feature>
<keyword evidence="1" id="KW-0238">DNA-binding</keyword>
<dbReference type="EMBL" id="BX950851">
    <property type="protein sequence ID" value="CAG76814.1"/>
    <property type="molecule type" value="Genomic_DNA"/>
</dbReference>
<organism evidence="3 4">
    <name type="scientific">Pectobacterium atrosepticum (strain SCRI 1043 / ATCC BAA-672)</name>
    <name type="common">Erwinia carotovora subsp. atroseptica</name>
    <dbReference type="NCBI Taxonomy" id="218491"/>
    <lineage>
        <taxon>Bacteria</taxon>
        <taxon>Pseudomonadati</taxon>
        <taxon>Pseudomonadota</taxon>
        <taxon>Gammaproteobacteria</taxon>
        <taxon>Enterobacterales</taxon>
        <taxon>Pectobacteriaceae</taxon>
        <taxon>Pectobacterium</taxon>
    </lineage>
</organism>
<gene>
    <name evidence="3" type="ordered locus">ECA3917</name>
</gene>
<dbReference type="InterPro" id="IPR000792">
    <property type="entry name" value="Tscrpt_reg_LuxR_C"/>
</dbReference>
<sequence length="221" mass="25144">MVCGHFQTINSYVLKIMDVRIFSKCNFTTVGLREILSSIPILSIKPVNRFTLQQGKKKCIFIIDGSSEGFEEYYESIRTHFYNMASSFVIINNSPNHPPVCIDEKTILISKSAAIDSFYKLLDFVHLHDRRLFSPVRLSKSEYAVFQYWCAGYTAEAIADLIGLNKKSVLNSKSRLLNKYGVQDKNSLLLIAKIIFKDNVIEEFDSLPKPAADINMINSLI</sequence>
<dbReference type="PROSITE" id="PS00622">
    <property type="entry name" value="HTH_LUXR_1"/>
    <property type="match status" value="1"/>
</dbReference>